<dbReference type="AlphaFoldDB" id="A0A8C4K3W1"/>
<proteinExistence type="predicted"/>
<dbReference type="Ensembl" id="ENSDNVT00000021115.1">
    <property type="protein sequence ID" value="ENSDNVP00000017574.1"/>
    <property type="gene ID" value="ENSDNVG00000012283.1"/>
</dbReference>
<evidence type="ECO:0000313" key="2">
    <source>
        <dbReference type="Proteomes" id="UP000694423"/>
    </source>
</evidence>
<evidence type="ECO:0000313" key="1">
    <source>
        <dbReference type="Ensembl" id="ENSDNVP00000017574.1"/>
    </source>
</evidence>
<sequence length="97" mass="10856">MPGKSCWFIKDLKLLGLAPAKYFNEAGGVKRVQDCPARAAQREREGLGDPYSGFNLSPTAYVALGNPFCIFKGNKYFLLFRKWTSGGKDVSYQELRV</sequence>
<organism evidence="1 2">
    <name type="scientific">Dromaius novaehollandiae</name>
    <name type="common">Emu</name>
    <dbReference type="NCBI Taxonomy" id="8790"/>
    <lineage>
        <taxon>Eukaryota</taxon>
        <taxon>Metazoa</taxon>
        <taxon>Chordata</taxon>
        <taxon>Craniata</taxon>
        <taxon>Vertebrata</taxon>
        <taxon>Euteleostomi</taxon>
        <taxon>Archelosauria</taxon>
        <taxon>Archosauria</taxon>
        <taxon>Dinosauria</taxon>
        <taxon>Saurischia</taxon>
        <taxon>Theropoda</taxon>
        <taxon>Coelurosauria</taxon>
        <taxon>Aves</taxon>
        <taxon>Palaeognathae</taxon>
        <taxon>Casuariiformes</taxon>
        <taxon>Dromaiidae</taxon>
        <taxon>Dromaius</taxon>
    </lineage>
</organism>
<keyword evidence="2" id="KW-1185">Reference proteome</keyword>
<name>A0A8C4K3W1_DRONO</name>
<dbReference type="Proteomes" id="UP000694423">
    <property type="component" value="Unplaced"/>
</dbReference>
<protein>
    <submittedName>
        <fullName evidence="1">Uncharacterized protein</fullName>
    </submittedName>
</protein>
<reference evidence="1" key="1">
    <citation type="submission" date="2025-08" db="UniProtKB">
        <authorList>
            <consortium name="Ensembl"/>
        </authorList>
    </citation>
    <scope>IDENTIFICATION</scope>
</reference>
<accession>A0A8C4K3W1</accession>
<reference evidence="1" key="2">
    <citation type="submission" date="2025-09" db="UniProtKB">
        <authorList>
            <consortium name="Ensembl"/>
        </authorList>
    </citation>
    <scope>IDENTIFICATION</scope>
</reference>